<organism evidence="12 13">
    <name type="scientific">Jiangella anatolica</name>
    <dbReference type="NCBI Taxonomy" id="2670374"/>
    <lineage>
        <taxon>Bacteria</taxon>
        <taxon>Bacillati</taxon>
        <taxon>Actinomycetota</taxon>
        <taxon>Actinomycetes</taxon>
        <taxon>Jiangellales</taxon>
        <taxon>Jiangellaceae</taxon>
        <taxon>Jiangella</taxon>
    </lineage>
</organism>
<dbReference type="NCBIfam" id="TIGR00974">
    <property type="entry name" value="3a0107s02c"/>
    <property type="match status" value="1"/>
</dbReference>
<keyword evidence="7 10" id="KW-0812">Transmembrane</keyword>
<dbReference type="Gene3D" id="1.10.3720.10">
    <property type="entry name" value="MetI-like"/>
    <property type="match status" value="1"/>
</dbReference>
<name>A0A2W2B5H4_9ACTN</name>
<feature type="domain" description="ABC transmembrane type-1" evidence="11">
    <location>
        <begin position="151"/>
        <end position="354"/>
    </location>
</feature>
<evidence type="ECO:0000256" key="5">
    <source>
        <dbReference type="ARBA" id="ARBA00022475"/>
    </source>
</evidence>
<dbReference type="InterPro" id="IPR051408">
    <property type="entry name" value="Phosphate_transprt_permease"/>
</dbReference>
<evidence type="ECO:0000259" key="11">
    <source>
        <dbReference type="PROSITE" id="PS50928"/>
    </source>
</evidence>
<evidence type="ECO:0000256" key="6">
    <source>
        <dbReference type="ARBA" id="ARBA00022592"/>
    </source>
</evidence>
<keyword evidence="8 10" id="KW-1133">Transmembrane helix</keyword>
<comment type="similarity">
    <text evidence="3 10">Belongs to the binding-protein-dependent transport system permease family. CysTW subfamily.</text>
</comment>
<keyword evidence="6" id="KW-0592">Phosphate transport</keyword>
<evidence type="ECO:0000256" key="1">
    <source>
        <dbReference type="ARBA" id="ARBA00003510"/>
    </source>
</evidence>
<comment type="subcellular location">
    <subcellularLocation>
        <location evidence="2 10">Cell membrane</location>
        <topology evidence="2 10">Multi-pass membrane protein</topology>
    </subcellularLocation>
</comment>
<gene>
    <name evidence="12" type="primary">pstA</name>
    <name evidence="12" type="ORF">C1I92_21675</name>
</gene>
<evidence type="ECO:0000256" key="9">
    <source>
        <dbReference type="ARBA" id="ARBA00023136"/>
    </source>
</evidence>
<evidence type="ECO:0000256" key="8">
    <source>
        <dbReference type="ARBA" id="ARBA00022989"/>
    </source>
</evidence>
<dbReference type="InterPro" id="IPR000515">
    <property type="entry name" value="MetI-like"/>
</dbReference>
<evidence type="ECO:0000313" key="13">
    <source>
        <dbReference type="Proteomes" id="UP000248764"/>
    </source>
</evidence>
<dbReference type="PANTHER" id="PTHR42922">
    <property type="entry name" value="PHOSPHATE TRANSPORT SYSTEM PERMEASE PROTEIN PSTA"/>
    <property type="match status" value="1"/>
</dbReference>
<evidence type="ECO:0000256" key="10">
    <source>
        <dbReference type="RuleBase" id="RU363043"/>
    </source>
</evidence>
<dbReference type="Proteomes" id="UP000248764">
    <property type="component" value="Unassembled WGS sequence"/>
</dbReference>
<accession>A0A2W2B5H4</accession>
<feature type="transmembrane region" description="Helical" evidence="10">
    <location>
        <begin position="155"/>
        <end position="176"/>
    </location>
</feature>
<dbReference type="SUPFAM" id="SSF161098">
    <property type="entry name" value="MetI-like"/>
    <property type="match status" value="1"/>
</dbReference>
<reference evidence="12 13" key="1">
    <citation type="submission" date="2018-01" db="EMBL/GenBank/DDBJ databases">
        <title>Draft genome sequence of Jiangella sp. GTF31.</title>
        <authorList>
            <person name="Sahin N."/>
            <person name="Ay H."/>
            <person name="Saygin H."/>
        </authorList>
    </citation>
    <scope>NUCLEOTIDE SEQUENCE [LARGE SCALE GENOMIC DNA]</scope>
    <source>
        <strain evidence="12 13">GTF31</strain>
    </source>
</reference>
<dbReference type="PANTHER" id="PTHR42922:SF1">
    <property type="entry name" value="PHOSPHATE TRANSPORT SYSTEM PERMEASE PROTEIN PSTA"/>
    <property type="match status" value="1"/>
</dbReference>
<keyword evidence="4" id="KW-0813">Transport</keyword>
<dbReference type="GO" id="GO:0005315">
    <property type="term" value="F:phosphate transmembrane transporter activity"/>
    <property type="evidence" value="ECO:0007669"/>
    <property type="project" value="InterPro"/>
</dbReference>
<evidence type="ECO:0000256" key="7">
    <source>
        <dbReference type="ARBA" id="ARBA00022692"/>
    </source>
</evidence>
<proteinExistence type="inferred from homology"/>
<feature type="transmembrane region" description="Helical" evidence="10">
    <location>
        <begin position="197"/>
        <end position="223"/>
    </location>
</feature>
<keyword evidence="9 10" id="KW-0472">Membrane</keyword>
<keyword evidence="13" id="KW-1185">Reference proteome</keyword>
<comment type="caution">
    <text evidence="12">The sequence shown here is derived from an EMBL/GenBank/DDBJ whole genome shotgun (WGS) entry which is preliminary data.</text>
</comment>
<dbReference type="AlphaFoldDB" id="A0A2W2B5H4"/>
<feature type="transmembrane region" description="Helical" evidence="10">
    <location>
        <begin position="60"/>
        <end position="80"/>
    </location>
</feature>
<dbReference type="GO" id="GO:0035435">
    <property type="term" value="P:phosphate ion transmembrane transport"/>
    <property type="evidence" value="ECO:0007669"/>
    <property type="project" value="InterPro"/>
</dbReference>
<dbReference type="EMBL" id="POTW01000061">
    <property type="protein sequence ID" value="PZF81312.1"/>
    <property type="molecule type" value="Genomic_DNA"/>
</dbReference>
<evidence type="ECO:0000256" key="4">
    <source>
        <dbReference type="ARBA" id="ARBA00022448"/>
    </source>
</evidence>
<evidence type="ECO:0000256" key="2">
    <source>
        <dbReference type="ARBA" id="ARBA00004651"/>
    </source>
</evidence>
<feature type="transmembrane region" description="Helical" evidence="10">
    <location>
        <begin position="33"/>
        <end position="54"/>
    </location>
</feature>
<dbReference type="Pfam" id="PF00528">
    <property type="entry name" value="BPD_transp_1"/>
    <property type="match status" value="1"/>
</dbReference>
<protein>
    <recommendedName>
        <fullName evidence="10">Phosphate transport system permease protein PstA</fullName>
    </recommendedName>
</protein>
<dbReference type="CDD" id="cd06261">
    <property type="entry name" value="TM_PBP2"/>
    <property type="match status" value="1"/>
</dbReference>
<feature type="transmembrane region" description="Helical" evidence="10">
    <location>
        <begin position="332"/>
        <end position="358"/>
    </location>
</feature>
<feature type="transmembrane region" description="Helical" evidence="10">
    <location>
        <begin position="92"/>
        <end position="117"/>
    </location>
</feature>
<dbReference type="PROSITE" id="PS50928">
    <property type="entry name" value="ABC_TM1"/>
    <property type="match status" value="1"/>
</dbReference>
<dbReference type="InterPro" id="IPR035906">
    <property type="entry name" value="MetI-like_sf"/>
</dbReference>
<dbReference type="GO" id="GO:0005886">
    <property type="term" value="C:plasma membrane"/>
    <property type="evidence" value="ECO:0007669"/>
    <property type="project" value="UniProtKB-SubCell"/>
</dbReference>
<comment type="function">
    <text evidence="1">Part of the binding-protein-dependent transport system for phosphate; probably responsible for the translocation of the substrate across the membrane.</text>
</comment>
<sequence>MTTEPEARTTVPQRPPAQAEVLRRTASVRRSDVLALVGAGLAALAVTTLFFSLLTPFSGLIGFIVVAYVLFLAFYALLVSYDESGPAVRDRLSTVVMHSAAVLMLTALISVIAFTFWRGREPMRHLNFYVQDLRNAGPLDGLDVGGVLHGMAGTLIMITIAVLITVPIGLLCAVFLSEFPGRYSRFVRTIVEAMTALPSIVAGLFIYATVVVALGMGFSGIAASLALSVMMLPIVIRAADVVLRLVPGTLKEASYGLGGGHWRTVWHVTLPTARSGLTTSVILGTARGIGETSPVLLTAGFTNHLSLNPLDGPMVSLPLLTFDLVRSPEPAYIARGFGAAALLMVIVLGLFVAARVIGGRGPGRLTKRQLRRRAAVSRRDAERFAVRDQHRSAEGEAP</sequence>
<keyword evidence="5 10" id="KW-1003">Cell membrane</keyword>
<dbReference type="InterPro" id="IPR005672">
    <property type="entry name" value="Phosphate_PstA"/>
</dbReference>
<evidence type="ECO:0000256" key="3">
    <source>
        <dbReference type="ARBA" id="ARBA00007069"/>
    </source>
</evidence>
<evidence type="ECO:0000313" key="12">
    <source>
        <dbReference type="EMBL" id="PZF81312.1"/>
    </source>
</evidence>